<protein>
    <recommendedName>
        <fullName evidence="4">Protein sleepless</fullName>
    </recommendedName>
</protein>
<evidence type="ECO:0000256" key="1">
    <source>
        <dbReference type="SAM" id="SignalP"/>
    </source>
</evidence>
<evidence type="ECO:0000313" key="2">
    <source>
        <dbReference type="EMBL" id="KYB26138.1"/>
    </source>
</evidence>
<reference evidence="2 3" key="2">
    <citation type="journal article" date="2010" name="Nucleic Acids Res.">
        <title>BeetleBase in 2010: revisions to provide comprehensive genomic information for Tribolium castaneum.</title>
        <authorList>
            <person name="Kim H.S."/>
            <person name="Murphy T."/>
            <person name="Xia J."/>
            <person name="Caragea D."/>
            <person name="Park Y."/>
            <person name="Beeman R.W."/>
            <person name="Lorenzen M.D."/>
            <person name="Butcher S."/>
            <person name="Manak J.R."/>
            <person name="Brown S.J."/>
        </authorList>
    </citation>
    <scope>GENOME REANNOTATION</scope>
    <source>
        <strain evidence="2 3">Georgia GA2</strain>
    </source>
</reference>
<dbReference type="Proteomes" id="UP000007266">
    <property type="component" value="Linkage group 8"/>
</dbReference>
<name>A0A139WDT9_TRICA</name>
<evidence type="ECO:0008006" key="4">
    <source>
        <dbReference type="Google" id="ProtNLM"/>
    </source>
</evidence>
<keyword evidence="1" id="KW-0732">Signal</keyword>
<reference evidence="2 3" key="1">
    <citation type="journal article" date="2008" name="Nature">
        <title>The genome of the model beetle and pest Tribolium castaneum.</title>
        <authorList>
            <consortium name="Tribolium Genome Sequencing Consortium"/>
            <person name="Richards S."/>
            <person name="Gibbs R.A."/>
            <person name="Weinstock G.M."/>
            <person name="Brown S.J."/>
            <person name="Denell R."/>
            <person name="Beeman R.W."/>
            <person name="Gibbs R."/>
            <person name="Beeman R.W."/>
            <person name="Brown S.J."/>
            <person name="Bucher G."/>
            <person name="Friedrich M."/>
            <person name="Grimmelikhuijzen C.J."/>
            <person name="Klingler M."/>
            <person name="Lorenzen M."/>
            <person name="Richards S."/>
            <person name="Roth S."/>
            <person name="Schroder R."/>
            <person name="Tautz D."/>
            <person name="Zdobnov E.M."/>
            <person name="Muzny D."/>
            <person name="Gibbs R.A."/>
            <person name="Weinstock G.M."/>
            <person name="Attaway T."/>
            <person name="Bell S."/>
            <person name="Buhay C.J."/>
            <person name="Chandrabose M.N."/>
            <person name="Chavez D."/>
            <person name="Clerk-Blankenburg K.P."/>
            <person name="Cree A."/>
            <person name="Dao M."/>
            <person name="Davis C."/>
            <person name="Chacko J."/>
            <person name="Dinh H."/>
            <person name="Dugan-Rocha S."/>
            <person name="Fowler G."/>
            <person name="Garner T.T."/>
            <person name="Garnes J."/>
            <person name="Gnirke A."/>
            <person name="Hawes A."/>
            <person name="Hernandez J."/>
            <person name="Hines S."/>
            <person name="Holder M."/>
            <person name="Hume J."/>
            <person name="Jhangiani S.N."/>
            <person name="Joshi V."/>
            <person name="Khan Z.M."/>
            <person name="Jackson L."/>
            <person name="Kovar C."/>
            <person name="Kowis A."/>
            <person name="Lee S."/>
            <person name="Lewis L.R."/>
            <person name="Margolis J."/>
            <person name="Morgan M."/>
            <person name="Nazareth L.V."/>
            <person name="Nguyen N."/>
            <person name="Okwuonu G."/>
            <person name="Parker D."/>
            <person name="Richards S."/>
            <person name="Ruiz S.J."/>
            <person name="Santibanez J."/>
            <person name="Savard J."/>
            <person name="Scherer S.E."/>
            <person name="Schneider B."/>
            <person name="Sodergren E."/>
            <person name="Tautz D."/>
            <person name="Vattahil S."/>
            <person name="Villasana D."/>
            <person name="White C.S."/>
            <person name="Wright R."/>
            <person name="Park Y."/>
            <person name="Beeman R.W."/>
            <person name="Lord J."/>
            <person name="Oppert B."/>
            <person name="Lorenzen M."/>
            <person name="Brown S."/>
            <person name="Wang L."/>
            <person name="Savard J."/>
            <person name="Tautz D."/>
            <person name="Richards S."/>
            <person name="Weinstock G."/>
            <person name="Gibbs R.A."/>
            <person name="Liu Y."/>
            <person name="Worley K."/>
            <person name="Weinstock G."/>
            <person name="Elsik C.G."/>
            <person name="Reese J.T."/>
            <person name="Elhaik E."/>
            <person name="Landan G."/>
            <person name="Graur D."/>
            <person name="Arensburger P."/>
            <person name="Atkinson P."/>
            <person name="Beeman R.W."/>
            <person name="Beidler J."/>
            <person name="Brown S.J."/>
            <person name="Demuth J.P."/>
            <person name="Drury D.W."/>
            <person name="Du Y.Z."/>
            <person name="Fujiwara H."/>
            <person name="Lorenzen M."/>
            <person name="Maselli V."/>
            <person name="Osanai M."/>
            <person name="Park Y."/>
            <person name="Robertson H.M."/>
            <person name="Tu Z."/>
            <person name="Wang J.J."/>
            <person name="Wang S."/>
            <person name="Richards S."/>
            <person name="Song H."/>
            <person name="Zhang L."/>
            <person name="Sodergren E."/>
            <person name="Werner D."/>
            <person name="Stanke M."/>
            <person name="Morgenstern B."/>
            <person name="Solovyev V."/>
            <person name="Kosarev P."/>
            <person name="Brown G."/>
            <person name="Chen H.C."/>
            <person name="Ermolaeva O."/>
            <person name="Hlavina W."/>
            <person name="Kapustin Y."/>
            <person name="Kiryutin B."/>
            <person name="Kitts P."/>
            <person name="Maglott D."/>
            <person name="Pruitt K."/>
            <person name="Sapojnikov V."/>
            <person name="Souvorov A."/>
            <person name="Mackey A.J."/>
            <person name="Waterhouse R.M."/>
            <person name="Wyder S."/>
            <person name="Zdobnov E.M."/>
            <person name="Zdobnov E.M."/>
            <person name="Wyder S."/>
            <person name="Kriventseva E.V."/>
            <person name="Kadowaki T."/>
            <person name="Bork P."/>
            <person name="Aranda M."/>
            <person name="Bao R."/>
            <person name="Beermann A."/>
            <person name="Berns N."/>
            <person name="Bolognesi R."/>
            <person name="Bonneton F."/>
            <person name="Bopp D."/>
            <person name="Brown S.J."/>
            <person name="Bucher G."/>
            <person name="Butts T."/>
            <person name="Chaumot A."/>
            <person name="Denell R.E."/>
            <person name="Ferrier D.E."/>
            <person name="Friedrich M."/>
            <person name="Gordon C.M."/>
            <person name="Jindra M."/>
            <person name="Klingler M."/>
            <person name="Lan Q."/>
            <person name="Lattorff H.M."/>
            <person name="Laudet V."/>
            <person name="von Levetsow C."/>
            <person name="Liu Z."/>
            <person name="Lutz R."/>
            <person name="Lynch J.A."/>
            <person name="da Fonseca R.N."/>
            <person name="Posnien N."/>
            <person name="Reuter R."/>
            <person name="Roth S."/>
            <person name="Savard J."/>
            <person name="Schinko J.B."/>
            <person name="Schmitt C."/>
            <person name="Schoppmeier M."/>
            <person name="Schroder R."/>
            <person name="Shippy T.D."/>
            <person name="Simonnet F."/>
            <person name="Marques-Souza H."/>
            <person name="Tautz D."/>
            <person name="Tomoyasu Y."/>
            <person name="Trauner J."/>
            <person name="Van der Zee M."/>
            <person name="Vervoort M."/>
            <person name="Wittkopp N."/>
            <person name="Wimmer E.A."/>
            <person name="Yang X."/>
            <person name="Jones A.K."/>
            <person name="Sattelle D.B."/>
            <person name="Ebert P.R."/>
            <person name="Nelson D."/>
            <person name="Scott J.G."/>
            <person name="Beeman R.W."/>
            <person name="Muthukrishnan S."/>
            <person name="Kramer K.J."/>
            <person name="Arakane Y."/>
            <person name="Beeman R.W."/>
            <person name="Zhu Q."/>
            <person name="Hogenkamp D."/>
            <person name="Dixit R."/>
            <person name="Oppert B."/>
            <person name="Jiang H."/>
            <person name="Zou Z."/>
            <person name="Marshall J."/>
            <person name="Elpidina E."/>
            <person name="Vinokurov K."/>
            <person name="Oppert C."/>
            <person name="Zou Z."/>
            <person name="Evans J."/>
            <person name="Lu Z."/>
            <person name="Zhao P."/>
            <person name="Sumathipala N."/>
            <person name="Altincicek B."/>
            <person name="Vilcinskas A."/>
            <person name="Williams M."/>
            <person name="Hultmark D."/>
            <person name="Hetru C."/>
            <person name="Jiang H."/>
            <person name="Grimmelikhuijzen C.J."/>
            <person name="Hauser F."/>
            <person name="Cazzamali G."/>
            <person name="Williamson M."/>
            <person name="Park Y."/>
            <person name="Li B."/>
            <person name="Tanaka Y."/>
            <person name="Predel R."/>
            <person name="Neupert S."/>
            <person name="Schachtner J."/>
            <person name="Verleyen P."/>
            <person name="Raible F."/>
            <person name="Bork P."/>
            <person name="Friedrich M."/>
            <person name="Walden K.K."/>
            <person name="Robertson H.M."/>
            <person name="Angeli S."/>
            <person name="Foret S."/>
            <person name="Bucher G."/>
            <person name="Schuetz S."/>
            <person name="Maleszka R."/>
            <person name="Wimmer E.A."/>
            <person name="Beeman R.W."/>
            <person name="Lorenzen M."/>
            <person name="Tomoyasu Y."/>
            <person name="Miller S.C."/>
            <person name="Grossmann D."/>
            <person name="Bucher G."/>
        </authorList>
    </citation>
    <scope>NUCLEOTIDE SEQUENCE [LARGE SCALE GENOMIC DNA]</scope>
    <source>
        <strain evidence="2 3">Georgia GA2</strain>
    </source>
</reference>
<dbReference type="AlphaFoldDB" id="A0A139WDT9"/>
<gene>
    <name evidence="2" type="primary">AUGUSTUS-3.0.2_33992</name>
    <name evidence="2" type="ORF">TcasGA2_TC033992</name>
</gene>
<dbReference type="EMBL" id="KQ971357">
    <property type="protein sequence ID" value="KYB26138.1"/>
    <property type="molecule type" value="Genomic_DNA"/>
</dbReference>
<feature type="signal peptide" evidence="1">
    <location>
        <begin position="1"/>
        <end position="18"/>
    </location>
</feature>
<keyword evidence="3" id="KW-1185">Reference proteome</keyword>
<organism evidence="2 3">
    <name type="scientific">Tribolium castaneum</name>
    <name type="common">Red flour beetle</name>
    <dbReference type="NCBI Taxonomy" id="7070"/>
    <lineage>
        <taxon>Eukaryota</taxon>
        <taxon>Metazoa</taxon>
        <taxon>Ecdysozoa</taxon>
        <taxon>Arthropoda</taxon>
        <taxon>Hexapoda</taxon>
        <taxon>Insecta</taxon>
        <taxon>Pterygota</taxon>
        <taxon>Neoptera</taxon>
        <taxon>Endopterygota</taxon>
        <taxon>Coleoptera</taxon>
        <taxon>Polyphaga</taxon>
        <taxon>Cucujiformia</taxon>
        <taxon>Tenebrionidae</taxon>
        <taxon>Tenebrionidae incertae sedis</taxon>
        <taxon>Tribolium</taxon>
    </lineage>
</organism>
<dbReference type="InParanoid" id="A0A139WDT9"/>
<proteinExistence type="predicted"/>
<feature type="chain" id="PRO_5007299691" description="Protein sleepless" evidence="1">
    <location>
        <begin position="19"/>
        <end position="278"/>
    </location>
</feature>
<evidence type="ECO:0000313" key="3">
    <source>
        <dbReference type="Proteomes" id="UP000007266"/>
    </source>
</evidence>
<accession>A0A139WDT9</accession>
<sequence>MKLFLLLLLALQTQTGFCLVCYSTNLVGLRGGQFRTNVQNCDTNFKRLLIMQWRGKSTLKLAQNLEYSCYKIVTPSGSKRTAIRGCVPRGGCNLAKNAVNYMRENNYRLGNYDDFNCYECYEDRCNLSVSLLVITIALFPNFPTGFGFECWSNDENGPKVPGFFKYKLEDCDENLDILYGNPESNRRIVHKRDFEFACYKLVVDTGKLPIEMKGCVPKNGCTDLKTNFEAHAATAGPDAVPVKSVTCYECGQSGCNSGEKPKVLASVAVLLVTIARLV</sequence>